<organism evidence="2 3">
    <name type="scientific">Xiphorhynchus elegans</name>
    <name type="common">elegant woodcreeper</name>
    <dbReference type="NCBI Taxonomy" id="269412"/>
    <lineage>
        <taxon>Eukaryota</taxon>
        <taxon>Metazoa</taxon>
        <taxon>Chordata</taxon>
        <taxon>Craniata</taxon>
        <taxon>Vertebrata</taxon>
        <taxon>Euteleostomi</taxon>
        <taxon>Archelosauria</taxon>
        <taxon>Archosauria</taxon>
        <taxon>Dinosauria</taxon>
        <taxon>Saurischia</taxon>
        <taxon>Theropoda</taxon>
        <taxon>Coelurosauria</taxon>
        <taxon>Aves</taxon>
        <taxon>Neognathae</taxon>
        <taxon>Neoaves</taxon>
        <taxon>Telluraves</taxon>
        <taxon>Australaves</taxon>
        <taxon>Passeriformes</taxon>
        <taxon>Dendrocolaptidae</taxon>
        <taxon>Xiphorhynchus</taxon>
    </lineage>
</organism>
<comment type="caution">
    <text evidence="2">The sequence shown here is derived from an EMBL/GenBank/DDBJ whole genome shotgun (WGS) entry which is preliminary data.</text>
</comment>
<gene>
    <name evidence="2" type="primary">Fcrla_0</name>
    <name evidence="2" type="ORF">XIPELE_R14258</name>
</gene>
<dbReference type="Pfam" id="PF13895">
    <property type="entry name" value="Ig_2"/>
    <property type="match status" value="1"/>
</dbReference>
<protein>
    <submittedName>
        <fullName evidence="2">FCRLA protein</fullName>
    </submittedName>
</protein>
<dbReference type="EMBL" id="VZUH01066375">
    <property type="protein sequence ID" value="NXU92786.1"/>
    <property type="molecule type" value="Genomic_DNA"/>
</dbReference>
<sequence length="85" mass="9537">LVLQVTAGALLEGDTVTLRCRARGDISVTQVWFFHERKKVAGPLKGTEISLRPLQLHHGGRYRCRGKGDIWSKWNELSAPVTVRV</sequence>
<dbReference type="SMART" id="SM00408">
    <property type="entry name" value="IGc2"/>
    <property type="match status" value="1"/>
</dbReference>
<name>A0A7L3PNF1_9DEND</name>
<dbReference type="InterPro" id="IPR036179">
    <property type="entry name" value="Ig-like_dom_sf"/>
</dbReference>
<feature type="domain" description="Ig-like" evidence="1">
    <location>
        <begin position="1"/>
        <end position="65"/>
    </location>
</feature>
<dbReference type="InterPro" id="IPR007110">
    <property type="entry name" value="Ig-like_dom"/>
</dbReference>
<keyword evidence="3" id="KW-1185">Reference proteome</keyword>
<evidence type="ECO:0000313" key="2">
    <source>
        <dbReference type="EMBL" id="NXU92786.1"/>
    </source>
</evidence>
<dbReference type="SMART" id="SM00409">
    <property type="entry name" value="IG"/>
    <property type="match status" value="1"/>
</dbReference>
<evidence type="ECO:0000259" key="1">
    <source>
        <dbReference type="PROSITE" id="PS50835"/>
    </source>
</evidence>
<dbReference type="Gene3D" id="2.60.40.10">
    <property type="entry name" value="Immunoglobulins"/>
    <property type="match status" value="1"/>
</dbReference>
<reference evidence="2 3" key="1">
    <citation type="submission" date="2019-09" db="EMBL/GenBank/DDBJ databases">
        <title>Bird 10,000 Genomes (B10K) Project - Family phase.</title>
        <authorList>
            <person name="Zhang G."/>
        </authorList>
    </citation>
    <scope>NUCLEOTIDE SEQUENCE [LARGE SCALE GENOMIC DNA]</scope>
    <source>
        <strain evidence="2">OUT-0059</strain>
        <tissue evidence="2">Muscle</tissue>
    </source>
</reference>
<dbReference type="SUPFAM" id="SSF48726">
    <property type="entry name" value="Immunoglobulin"/>
    <property type="match status" value="1"/>
</dbReference>
<dbReference type="InterPro" id="IPR003599">
    <property type="entry name" value="Ig_sub"/>
</dbReference>
<dbReference type="PROSITE" id="PS50835">
    <property type="entry name" value="IG_LIKE"/>
    <property type="match status" value="1"/>
</dbReference>
<proteinExistence type="predicted"/>
<dbReference type="InterPro" id="IPR013783">
    <property type="entry name" value="Ig-like_fold"/>
</dbReference>
<accession>A0A7L3PNF1</accession>
<dbReference type="InterPro" id="IPR003598">
    <property type="entry name" value="Ig_sub2"/>
</dbReference>
<dbReference type="Proteomes" id="UP000551443">
    <property type="component" value="Unassembled WGS sequence"/>
</dbReference>
<feature type="non-terminal residue" evidence="2">
    <location>
        <position position="85"/>
    </location>
</feature>
<feature type="non-terminal residue" evidence="2">
    <location>
        <position position="1"/>
    </location>
</feature>
<dbReference type="AlphaFoldDB" id="A0A7L3PNF1"/>
<evidence type="ECO:0000313" key="3">
    <source>
        <dbReference type="Proteomes" id="UP000551443"/>
    </source>
</evidence>